<dbReference type="AlphaFoldDB" id="A0A9E9LYH6"/>
<accession>A0A9E9LYH6</accession>
<evidence type="ECO:0000313" key="2">
    <source>
        <dbReference type="Proteomes" id="UP001156215"/>
    </source>
</evidence>
<organism evidence="1 2">
    <name type="scientific">Oxalobacter vibrioformis</name>
    <dbReference type="NCBI Taxonomy" id="933080"/>
    <lineage>
        <taxon>Bacteria</taxon>
        <taxon>Pseudomonadati</taxon>
        <taxon>Pseudomonadota</taxon>
        <taxon>Betaproteobacteria</taxon>
        <taxon>Burkholderiales</taxon>
        <taxon>Oxalobacteraceae</taxon>
        <taxon>Oxalobacter</taxon>
    </lineage>
</organism>
<evidence type="ECO:0000313" key="1">
    <source>
        <dbReference type="EMBL" id="WAW11239.1"/>
    </source>
</evidence>
<sequence length="210" mass="23298">MSLQTQADKILRQSRAISIAKAIWDSAGPAKAEHAYLRKKGIQPHGTKEHNGLLIVPVTDRRKIISLQYIHTNGTSRFMPNGRTRGGYYMTGKPGQSDIICIAESFAAGASIYEMTSYPVAVAFYADNLRHVIRTIKELYPFKTLVICPDEDCLPQESTGKAKKTKAPLCSVIHAGQMTMARQIKKLASPEAKRCQAHLLCQSLIQMLRV</sequence>
<name>A0A9E9LYH6_9BURK</name>
<protein>
    <recommendedName>
        <fullName evidence="3">Toprim domain-containing protein</fullName>
    </recommendedName>
</protein>
<proteinExistence type="predicted"/>
<evidence type="ECO:0008006" key="3">
    <source>
        <dbReference type="Google" id="ProtNLM"/>
    </source>
</evidence>
<keyword evidence="2" id="KW-1185">Reference proteome</keyword>
<gene>
    <name evidence="1" type="ORF">NB640_06315</name>
</gene>
<dbReference type="RefSeq" id="WP_269310349.1">
    <property type="nucleotide sequence ID" value="NZ_CP098242.1"/>
</dbReference>
<reference evidence="1" key="1">
    <citation type="journal article" date="2022" name="Front. Microbiol.">
        <title>New perspectives on an old grouping: The genomic and phenotypic variability of Oxalobacter formigenes and the implications for calcium oxalate stone prevention.</title>
        <authorList>
            <person name="Chmiel J.A."/>
            <person name="Carr C."/>
            <person name="Stuivenberg G.A."/>
            <person name="Venema R."/>
            <person name="Chanyi R.M."/>
            <person name="Al K.F."/>
            <person name="Giguere D."/>
            <person name="Say H."/>
            <person name="Akouris P.P."/>
            <person name="Dominguez Romero S.A."/>
            <person name="Kwong A."/>
            <person name="Tai V."/>
            <person name="Koval S.F."/>
            <person name="Razvi H."/>
            <person name="Bjazevic J."/>
            <person name="Burton J.P."/>
        </authorList>
    </citation>
    <scope>NUCLEOTIDE SEQUENCE</scope>
    <source>
        <strain evidence="1">WoOx3</strain>
    </source>
</reference>
<dbReference type="KEGG" id="ovb:NB640_06315"/>
<dbReference type="Proteomes" id="UP001156215">
    <property type="component" value="Chromosome"/>
</dbReference>
<dbReference type="EMBL" id="CP098242">
    <property type="protein sequence ID" value="WAW11239.1"/>
    <property type="molecule type" value="Genomic_DNA"/>
</dbReference>